<accession>A0A3M7S6Y2</accession>
<evidence type="ECO:0000313" key="1">
    <source>
        <dbReference type="EMBL" id="RNA31368.1"/>
    </source>
</evidence>
<organism evidence="1 2">
    <name type="scientific">Brachionus plicatilis</name>
    <name type="common">Marine rotifer</name>
    <name type="synonym">Brachionus muelleri</name>
    <dbReference type="NCBI Taxonomy" id="10195"/>
    <lineage>
        <taxon>Eukaryota</taxon>
        <taxon>Metazoa</taxon>
        <taxon>Spiralia</taxon>
        <taxon>Gnathifera</taxon>
        <taxon>Rotifera</taxon>
        <taxon>Eurotatoria</taxon>
        <taxon>Monogononta</taxon>
        <taxon>Pseudotrocha</taxon>
        <taxon>Ploima</taxon>
        <taxon>Brachionidae</taxon>
        <taxon>Brachionus</taxon>
    </lineage>
</organism>
<name>A0A3M7S6Y2_BRAPC</name>
<comment type="caution">
    <text evidence="1">The sequence shown here is derived from an EMBL/GenBank/DDBJ whole genome shotgun (WGS) entry which is preliminary data.</text>
</comment>
<reference evidence="1 2" key="1">
    <citation type="journal article" date="2018" name="Sci. Rep.">
        <title>Genomic signatures of local adaptation to the degree of environmental predictability in rotifers.</title>
        <authorList>
            <person name="Franch-Gras L."/>
            <person name="Hahn C."/>
            <person name="Garcia-Roger E.M."/>
            <person name="Carmona M.J."/>
            <person name="Serra M."/>
            <person name="Gomez A."/>
        </authorList>
    </citation>
    <scope>NUCLEOTIDE SEQUENCE [LARGE SCALE GENOMIC DNA]</scope>
    <source>
        <strain evidence="1">HYR1</strain>
    </source>
</reference>
<dbReference type="AlphaFoldDB" id="A0A3M7S6Y2"/>
<dbReference type="Proteomes" id="UP000276133">
    <property type="component" value="Unassembled WGS sequence"/>
</dbReference>
<sequence>MHKMRRSVRKLSDDKKRELVKQRYSSNSIDLVAEQKIVCISYADICSTTNLKNHLPWLRDLIIASQKNKETELFASVFFVTCEPYLEFSDIRRFETGINNYTELDFKLIGPMVDFKINRGKLEKIISYKANCAEKNCQFIKGEVDSSTLKITPPLSVMLRMNNKYILDNMHKLDRKLKFLHKKYKNFNKTLLID</sequence>
<dbReference type="EMBL" id="REGN01001950">
    <property type="protein sequence ID" value="RNA31368.1"/>
    <property type="molecule type" value="Genomic_DNA"/>
</dbReference>
<proteinExistence type="predicted"/>
<evidence type="ECO:0000313" key="2">
    <source>
        <dbReference type="Proteomes" id="UP000276133"/>
    </source>
</evidence>
<keyword evidence="2" id="KW-1185">Reference proteome</keyword>
<gene>
    <name evidence="1" type="ORF">BpHYR1_017739</name>
</gene>
<protein>
    <submittedName>
        <fullName evidence="1">Uncharacterized protein</fullName>
    </submittedName>
</protein>